<name>A0A9R1UCJ3_LACSA</name>
<evidence type="ECO:0000313" key="4">
    <source>
        <dbReference type="EMBL" id="KAJ0184613.1"/>
    </source>
</evidence>
<evidence type="ECO:0000256" key="1">
    <source>
        <dbReference type="ARBA" id="ARBA00022741"/>
    </source>
</evidence>
<evidence type="ECO:0000313" key="5">
    <source>
        <dbReference type="Proteomes" id="UP000235145"/>
    </source>
</evidence>
<protein>
    <submittedName>
        <fullName evidence="4">Uncharacterized protein</fullName>
    </submittedName>
</protein>
<reference evidence="4 5" key="1">
    <citation type="journal article" date="2017" name="Nat. Commun.">
        <title>Genome assembly with in vitro proximity ligation data and whole-genome triplication in lettuce.</title>
        <authorList>
            <person name="Reyes-Chin-Wo S."/>
            <person name="Wang Z."/>
            <person name="Yang X."/>
            <person name="Kozik A."/>
            <person name="Arikit S."/>
            <person name="Song C."/>
            <person name="Xia L."/>
            <person name="Froenicke L."/>
            <person name="Lavelle D.O."/>
            <person name="Truco M.J."/>
            <person name="Xia R."/>
            <person name="Zhu S."/>
            <person name="Xu C."/>
            <person name="Xu H."/>
            <person name="Xu X."/>
            <person name="Cox K."/>
            <person name="Korf I."/>
            <person name="Meyers B.C."/>
            <person name="Michelmore R.W."/>
        </authorList>
    </citation>
    <scope>NUCLEOTIDE SEQUENCE [LARGE SCALE GENOMIC DNA]</scope>
    <source>
        <strain evidence="5">cv. Salinas</strain>
        <tissue evidence="4">Seedlings</tissue>
    </source>
</reference>
<dbReference type="GO" id="GO:0005829">
    <property type="term" value="C:cytosol"/>
    <property type="evidence" value="ECO:0000318"/>
    <property type="project" value="GO_Central"/>
</dbReference>
<dbReference type="PRINTS" id="PR00301">
    <property type="entry name" value="HEATSHOCK70"/>
</dbReference>
<dbReference type="GO" id="GO:0000774">
    <property type="term" value="F:adenyl-nucleotide exchange factor activity"/>
    <property type="evidence" value="ECO:0000318"/>
    <property type="project" value="GO_Central"/>
</dbReference>
<comment type="caution">
    <text evidence="4">The sequence shown here is derived from an EMBL/GenBank/DDBJ whole genome shotgun (WGS) entry which is preliminary data.</text>
</comment>
<dbReference type="Gene3D" id="3.30.420.40">
    <property type="match status" value="1"/>
</dbReference>
<dbReference type="InterPro" id="IPR013126">
    <property type="entry name" value="Hsp_70_fam"/>
</dbReference>
<dbReference type="GO" id="GO:0005634">
    <property type="term" value="C:nucleus"/>
    <property type="evidence" value="ECO:0000318"/>
    <property type="project" value="GO_Central"/>
</dbReference>
<evidence type="ECO:0000256" key="2">
    <source>
        <dbReference type="ARBA" id="ARBA00022840"/>
    </source>
</evidence>
<dbReference type="FunFam" id="3.30.420.40:FF:000171">
    <property type="entry name" value="Heat shock 70 kDa protein 4"/>
    <property type="match status" value="2"/>
</dbReference>
<dbReference type="EMBL" id="NBSK02000009">
    <property type="protein sequence ID" value="KAJ0184613.1"/>
    <property type="molecule type" value="Genomic_DNA"/>
</dbReference>
<keyword evidence="1" id="KW-0547">Nucleotide-binding</keyword>
<dbReference type="PANTHER" id="PTHR45639:SF4">
    <property type="entry name" value="HSC70CB, ISOFORM G"/>
    <property type="match status" value="1"/>
</dbReference>
<dbReference type="PANTHER" id="PTHR45639">
    <property type="entry name" value="HSC70CB, ISOFORM G-RELATED"/>
    <property type="match status" value="1"/>
</dbReference>
<sequence>MSVVGFDLGNESCVVAVARQRGIDVVLNDESKRETPALVCFGDKQRFLGTAGAATSMMNPKNTISQIKRLIGRPFSDPELQQDLKALPFSVTEGPDGFPLINARYLGETKSFTPTQVMGMVFSNMKTIAEKNLNAAVVDCCIGVPIYFTDLQRRAVMDAATIVGLHPLRLMHETTATALAYGIYKTDLPENEQLNVAFIDIGHASMQVCSEAQCPLVQYITRELLTCLIMEYVMRFASPEYAPVRSDSVVGELKLSEPTDVILLDTFGRSSETAYLKLPCFPWSCLLDLTLFLFLSIIFVSWIFFSGIPKIEKLEIEGKAFHTNLYAVRCNYSGGKEGETERIIKHMINLFGLVLSVAPSPAPALPPSFSSIMQRFKSY</sequence>
<proteinExistence type="predicted"/>
<keyword evidence="5" id="KW-1185">Reference proteome</keyword>
<keyword evidence="2" id="KW-0067">ATP-binding</keyword>
<feature type="transmembrane region" description="Helical" evidence="3">
    <location>
        <begin position="281"/>
        <end position="305"/>
    </location>
</feature>
<dbReference type="SUPFAM" id="SSF53067">
    <property type="entry name" value="Actin-like ATPase domain"/>
    <property type="match status" value="1"/>
</dbReference>
<dbReference type="GO" id="GO:0006457">
    <property type="term" value="P:protein folding"/>
    <property type="evidence" value="ECO:0000318"/>
    <property type="project" value="GO_Central"/>
</dbReference>
<dbReference type="AlphaFoldDB" id="A0A9R1UCJ3"/>
<keyword evidence="3" id="KW-1133">Transmembrane helix</keyword>
<organism evidence="4 5">
    <name type="scientific">Lactuca sativa</name>
    <name type="common">Garden lettuce</name>
    <dbReference type="NCBI Taxonomy" id="4236"/>
    <lineage>
        <taxon>Eukaryota</taxon>
        <taxon>Viridiplantae</taxon>
        <taxon>Streptophyta</taxon>
        <taxon>Embryophyta</taxon>
        <taxon>Tracheophyta</taxon>
        <taxon>Spermatophyta</taxon>
        <taxon>Magnoliopsida</taxon>
        <taxon>eudicotyledons</taxon>
        <taxon>Gunneridae</taxon>
        <taxon>Pentapetalae</taxon>
        <taxon>asterids</taxon>
        <taxon>campanulids</taxon>
        <taxon>Asterales</taxon>
        <taxon>Asteraceae</taxon>
        <taxon>Cichorioideae</taxon>
        <taxon>Cichorieae</taxon>
        <taxon>Lactucinae</taxon>
        <taxon>Lactuca</taxon>
    </lineage>
</organism>
<dbReference type="GO" id="GO:0140662">
    <property type="term" value="F:ATP-dependent protein folding chaperone"/>
    <property type="evidence" value="ECO:0007669"/>
    <property type="project" value="InterPro"/>
</dbReference>
<keyword evidence="3" id="KW-0472">Membrane</keyword>
<dbReference type="InterPro" id="IPR043129">
    <property type="entry name" value="ATPase_NBD"/>
</dbReference>
<dbReference type="Proteomes" id="UP000235145">
    <property type="component" value="Unassembled WGS sequence"/>
</dbReference>
<dbReference type="Pfam" id="PF00012">
    <property type="entry name" value="HSP70"/>
    <property type="match status" value="1"/>
</dbReference>
<gene>
    <name evidence="4" type="ORF">LSAT_V11C900466780</name>
</gene>
<keyword evidence="3" id="KW-0812">Transmembrane</keyword>
<evidence type="ECO:0000256" key="3">
    <source>
        <dbReference type="SAM" id="Phobius"/>
    </source>
</evidence>
<dbReference type="Gene3D" id="3.30.30.30">
    <property type="match status" value="1"/>
</dbReference>
<accession>A0A9R1UCJ3</accession>
<dbReference type="FunFam" id="3.30.30.30:FF:000002">
    <property type="entry name" value="Heat shock 70 kDa protein 4"/>
    <property type="match status" value="1"/>
</dbReference>
<dbReference type="GO" id="GO:0005524">
    <property type="term" value="F:ATP binding"/>
    <property type="evidence" value="ECO:0007669"/>
    <property type="project" value="UniProtKB-KW"/>
</dbReference>